<reference evidence="2 3" key="1">
    <citation type="submission" date="2024-05" db="EMBL/GenBank/DDBJ databases">
        <authorList>
            <person name="Zhao H."/>
            <person name="Xu Y."/>
            <person name="Lin S."/>
            <person name="Spain J.C."/>
            <person name="Zhou N.-Y."/>
        </authorList>
    </citation>
    <scope>NUCLEOTIDE SEQUENCE [LARGE SCALE GENOMIC DNA]</scope>
    <source>
        <strain evidence="2 3">NEAU-NG30</strain>
    </source>
</reference>
<protein>
    <submittedName>
        <fullName evidence="2">Uncharacterized protein</fullName>
    </submittedName>
</protein>
<feature type="region of interest" description="Disordered" evidence="1">
    <location>
        <begin position="149"/>
        <end position="196"/>
    </location>
</feature>
<proteinExistence type="predicted"/>
<keyword evidence="3" id="KW-1185">Reference proteome</keyword>
<evidence type="ECO:0000313" key="2">
    <source>
        <dbReference type="EMBL" id="MEQ0564123.1"/>
    </source>
</evidence>
<dbReference type="RefSeq" id="WP_348955188.1">
    <property type="nucleotide sequence ID" value="NZ_JBDZYD010000014.1"/>
</dbReference>
<evidence type="ECO:0000313" key="3">
    <source>
        <dbReference type="Proteomes" id="UP001440984"/>
    </source>
</evidence>
<name>A0ABV0LP87_9PSEU</name>
<sequence>MPLEPARSEGPSVVTAGDASGPKVIVLDPAGAGKHDELPATWRPLSEKRAIFWCRVPAGGALTEADDVLADAGPDDPQIALVASGPFAAEALQLAERHAGAASQVLLVDPASDAFLPSGDAAKANEAWLAEHEDAVTKLREAGTQVRVVASSTDGPEDRVPPPLPLGRPCRWATPPWSPRCAWPSGRTSSTAGALG</sequence>
<feature type="region of interest" description="Disordered" evidence="1">
    <location>
        <begin position="1"/>
        <end position="20"/>
    </location>
</feature>
<dbReference type="Proteomes" id="UP001440984">
    <property type="component" value="Unassembled WGS sequence"/>
</dbReference>
<evidence type="ECO:0000256" key="1">
    <source>
        <dbReference type="SAM" id="MobiDB-lite"/>
    </source>
</evidence>
<organism evidence="2 3">
    <name type="scientific">Amycolatopsis melonis</name>
    <dbReference type="NCBI Taxonomy" id="3156488"/>
    <lineage>
        <taxon>Bacteria</taxon>
        <taxon>Bacillati</taxon>
        <taxon>Actinomycetota</taxon>
        <taxon>Actinomycetes</taxon>
        <taxon>Pseudonocardiales</taxon>
        <taxon>Pseudonocardiaceae</taxon>
        <taxon>Amycolatopsis</taxon>
    </lineage>
</organism>
<dbReference type="EMBL" id="JBDZYD010000014">
    <property type="protein sequence ID" value="MEQ0564123.1"/>
    <property type="molecule type" value="Genomic_DNA"/>
</dbReference>
<feature type="compositionally biased region" description="Polar residues" evidence="1">
    <location>
        <begin position="186"/>
        <end position="196"/>
    </location>
</feature>
<accession>A0ABV0LP87</accession>
<gene>
    <name evidence="2" type="ORF">ABJI51_34000</name>
</gene>
<comment type="caution">
    <text evidence="2">The sequence shown here is derived from an EMBL/GenBank/DDBJ whole genome shotgun (WGS) entry which is preliminary data.</text>
</comment>